<organism evidence="2 3">
    <name type="scientific">Bittarella massiliensis</name>
    <name type="common">ex Durand et al. 2017</name>
    <dbReference type="NCBI Taxonomy" id="1720313"/>
    <lineage>
        <taxon>Bacteria</taxon>
        <taxon>Bacillati</taxon>
        <taxon>Bacillota</taxon>
        <taxon>Clostridia</taxon>
        <taxon>Eubacteriales</taxon>
        <taxon>Oscillospiraceae</taxon>
        <taxon>Bittarella (ex Durand et al. 2017)</taxon>
    </lineage>
</organism>
<evidence type="ECO:0000313" key="2">
    <source>
        <dbReference type="EMBL" id="SHG08741.1"/>
    </source>
</evidence>
<proteinExistence type="predicted"/>
<name>A0AAQ1RVU7_9FIRM</name>
<feature type="region of interest" description="Disordered" evidence="1">
    <location>
        <begin position="1"/>
        <end position="87"/>
    </location>
</feature>
<comment type="caution">
    <text evidence="2">The sequence shown here is derived from an EMBL/GenBank/DDBJ whole genome shotgun (WGS) entry which is preliminary data.</text>
</comment>
<dbReference type="AlphaFoldDB" id="A0AAQ1RVU7"/>
<evidence type="ECO:0000256" key="1">
    <source>
        <dbReference type="SAM" id="MobiDB-lite"/>
    </source>
</evidence>
<sequence length="275" mass="29783">MLVSSAGDRGEKGKPAFSGEAKAGPVCSMGEKGRGHRDRGGVLGGSGEVGRDGAAFSPELAAREEETTPSFFQGLRRGGQGKRQHSLPLGTCIKRGQRGGRSLLLRTCARGARGELGGPFSGVCAVGGRGKRWVWSFSRGLRWGKPGGEIDAAFPSRPALGEAGERWVRPFFRSLCQEGPGKEIARSSPQDLRREERGENWVRPFFRSLRQEERGENWVQPFFRILRQEGPGKEMARPSPRGPPGRGSSSAELSFNGGWGRRRGWPLSTAPAWAG</sequence>
<dbReference type="Proteomes" id="UP000184089">
    <property type="component" value="Unassembled WGS sequence"/>
</dbReference>
<feature type="region of interest" description="Disordered" evidence="1">
    <location>
        <begin position="229"/>
        <end position="275"/>
    </location>
</feature>
<evidence type="ECO:0000313" key="3">
    <source>
        <dbReference type="Proteomes" id="UP000184089"/>
    </source>
</evidence>
<gene>
    <name evidence="2" type="ORF">SAMN05444424_1418</name>
</gene>
<reference evidence="3" key="1">
    <citation type="submission" date="2016-11" db="EMBL/GenBank/DDBJ databases">
        <authorList>
            <person name="Jaros S."/>
            <person name="Januszkiewicz K."/>
            <person name="Wedrychowicz H."/>
        </authorList>
    </citation>
    <scope>NUCLEOTIDE SEQUENCE [LARGE SCALE GENOMIC DNA]</scope>
    <source>
        <strain evidence="3">DSM 4029</strain>
    </source>
</reference>
<accession>A0AAQ1RVU7</accession>
<dbReference type="EMBL" id="FQVY01000002">
    <property type="protein sequence ID" value="SHG08741.1"/>
    <property type="molecule type" value="Genomic_DNA"/>
</dbReference>
<protein>
    <submittedName>
        <fullName evidence="2">Uncharacterized protein</fullName>
    </submittedName>
</protein>